<evidence type="ECO:0000256" key="4">
    <source>
        <dbReference type="ARBA" id="ARBA00022989"/>
    </source>
</evidence>
<keyword evidence="8" id="KW-1185">Reference proteome</keyword>
<evidence type="ECO:0000256" key="1">
    <source>
        <dbReference type="ARBA" id="ARBA00004141"/>
    </source>
</evidence>
<dbReference type="Pfam" id="PF02133">
    <property type="entry name" value="Transp_cyt_pur"/>
    <property type="match status" value="1"/>
</dbReference>
<keyword evidence="3 6" id="KW-0812">Transmembrane</keyword>
<reference evidence="8" key="1">
    <citation type="submission" date="2014-08" db="EMBL/GenBank/DDBJ databases">
        <authorList>
            <person name="Moulin L."/>
        </authorList>
    </citation>
    <scope>NUCLEOTIDE SEQUENCE [LARGE SCALE GENOMIC DNA]</scope>
</reference>
<evidence type="ECO:0000313" key="7">
    <source>
        <dbReference type="EMBL" id="CDX13414.1"/>
    </source>
</evidence>
<evidence type="ECO:0000256" key="6">
    <source>
        <dbReference type="SAM" id="Phobius"/>
    </source>
</evidence>
<keyword evidence="5 6" id="KW-0472">Membrane</keyword>
<protein>
    <recommendedName>
        <fullName evidence="9">Cytosine permease</fullName>
    </recommendedName>
</protein>
<dbReference type="InterPro" id="IPR001248">
    <property type="entry name" value="Pur-cyt_permease"/>
</dbReference>
<dbReference type="Gene3D" id="1.10.4160.10">
    <property type="entry name" value="Hydantoin permease"/>
    <property type="match status" value="1"/>
</dbReference>
<evidence type="ECO:0000256" key="3">
    <source>
        <dbReference type="ARBA" id="ARBA00022692"/>
    </source>
</evidence>
<dbReference type="GO" id="GO:0015209">
    <property type="term" value="F:cytosine transmembrane transporter activity"/>
    <property type="evidence" value="ECO:0007669"/>
    <property type="project" value="InterPro"/>
</dbReference>
<dbReference type="PANTHER" id="PTHR30569">
    <property type="entry name" value="CYTOSINE TRANSPORTER CODB"/>
    <property type="match status" value="1"/>
</dbReference>
<accession>A0A090DD61</accession>
<sequence length="116" mass="12434">MTRTTDIDTLDEVDHVLGEEYEHEPVPISARRSTFSVTTVWIGFPIIITGAMTGSILVLGMGFRNALWAMGIGNLIMFAYVGALGLLGTRRGINFCAIWTDGPAAAVGCAACDRRA</sequence>
<dbReference type="GO" id="GO:0005886">
    <property type="term" value="C:plasma membrane"/>
    <property type="evidence" value="ECO:0007669"/>
    <property type="project" value="TreeGrafter"/>
</dbReference>
<dbReference type="PANTHER" id="PTHR30569:SF0">
    <property type="entry name" value="CYTOSINE PERMEASE"/>
    <property type="match status" value="1"/>
</dbReference>
<gene>
    <name evidence="7" type="ORF">MPL3356_140190</name>
</gene>
<evidence type="ECO:0000256" key="2">
    <source>
        <dbReference type="ARBA" id="ARBA00008974"/>
    </source>
</evidence>
<dbReference type="AlphaFoldDB" id="A0A090DD61"/>
<feature type="transmembrane region" description="Helical" evidence="6">
    <location>
        <begin position="40"/>
        <end position="60"/>
    </location>
</feature>
<feature type="transmembrane region" description="Helical" evidence="6">
    <location>
        <begin position="66"/>
        <end position="87"/>
    </location>
</feature>
<evidence type="ECO:0000256" key="5">
    <source>
        <dbReference type="ARBA" id="ARBA00023136"/>
    </source>
</evidence>
<evidence type="ECO:0008006" key="9">
    <source>
        <dbReference type="Google" id="ProtNLM"/>
    </source>
</evidence>
<organism evidence="7 8">
    <name type="scientific">Mesorhizobium plurifarium</name>
    <dbReference type="NCBI Taxonomy" id="69974"/>
    <lineage>
        <taxon>Bacteria</taxon>
        <taxon>Pseudomonadati</taxon>
        <taxon>Pseudomonadota</taxon>
        <taxon>Alphaproteobacteria</taxon>
        <taxon>Hyphomicrobiales</taxon>
        <taxon>Phyllobacteriaceae</taxon>
        <taxon>Mesorhizobium</taxon>
    </lineage>
</organism>
<name>A0A090DD61_MESPL</name>
<keyword evidence="4 6" id="KW-1133">Transmembrane helix</keyword>
<proteinExistence type="inferred from homology"/>
<evidence type="ECO:0000313" key="8">
    <source>
        <dbReference type="Proteomes" id="UP000045285"/>
    </source>
</evidence>
<dbReference type="EMBL" id="CCMZ01000006">
    <property type="protein sequence ID" value="CDX13414.1"/>
    <property type="molecule type" value="Genomic_DNA"/>
</dbReference>
<dbReference type="InterPro" id="IPR030191">
    <property type="entry name" value="CodB"/>
</dbReference>
<dbReference type="STRING" id="69974.MPLDJ20_150128"/>
<comment type="subcellular location">
    <subcellularLocation>
        <location evidence="1">Membrane</location>
        <topology evidence="1">Multi-pass membrane protein</topology>
    </subcellularLocation>
</comment>
<comment type="similarity">
    <text evidence="2">Belongs to the purine-cytosine permease (2.A.39) family.</text>
</comment>
<dbReference type="Proteomes" id="UP000045285">
    <property type="component" value="Unassembled WGS sequence"/>
</dbReference>